<organism evidence="2 3">
    <name type="scientific">Zasmidium cellare</name>
    <name type="common">Wine cellar mold</name>
    <name type="synonym">Racodium cellare</name>
    <dbReference type="NCBI Taxonomy" id="395010"/>
    <lineage>
        <taxon>Eukaryota</taxon>
        <taxon>Fungi</taxon>
        <taxon>Dikarya</taxon>
        <taxon>Ascomycota</taxon>
        <taxon>Pezizomycotina</taxon>
        <taxon>Dothideomycetes</taxon>
        <taxon>Dothideomycetidae</taxon>
        <taxon>Mycosphaerellales</taxon>
        <taxon>Mycosphaerellaceae</taxon>
        <taxon>Zasmidium</taxon>
    </lineage>
</organism>
<evidence type="ECO:0000259" key="1">
    <source>
        <dbReference type="SMART" id="SM00829"/>
    </source>
</evidence>
<evidence type="ECO:0000313" key="2">
    <source>
        <dbReference type="EMBL" id="KAK4501849.1"/>
    </source>
</evidence>
<keyword evidence="3" id="KW-1185">Reference proteome</keyword>
<feature type="domain" description="Enoyl reductase (ER)" evidence="1">
    <location>
        <begin position="15"/>
        <end position="342"/>
    </location>
</feature>
<reference evidence="2 3" key="1">
    <citation type="journal article" date="2023" name="G3 (Bethesda)">
        <title>A chromosome-level genome assembly of Zasmidium syzygii isolated from banana leaves.</title>
        <authorList>
            <person name="van Westerhoven A.C."/>
            <person name="Mehrabi R."/>
            <person name="Talebi R."/>
            <person name="Steentjes M.B.F."/>
            <person name="Corcolon B."/>
            <person name="Chong P.A."/>
            <person name="Kema G.H.J."/>
            <person name="Seidl M.F."/>
        </authorList>
    </citation>
    <scope>NUCLEOTIDE SEQUENCE [LARGE SCALE GENOMIC DNA]</scope>
    <source>
        <strain evidence="2 3">P124</strain>
    </source>
</reference>
<dbReference type="SUPFAM" id="SSF50129">
    <property type="entry name" value="GroES-like"/>
    <property type="match status" value="1"/>
</dbReference>
<dbReference type="InterPro" id="IPR013154">
    <property type="entry name" value="ADH-like_N"/>
</dbReference>
<dbReference type="SUPFAM" id="SSF51735">
    <property type="entry name" value="NAD(P)-binding Rossmann-fold domains"/>
    <property type="match status" value="1"/>
</dbReference>
<proteinExistence type="predicted"/>
<evidence type="ECO:0000313" key="3">
    <source>
        <dbReference type="Proteomes" id="UP001305779"/>
    </source>
</evidence>
<dbReference type="Proteomes" id="UP001305779">
    <property type="component" value="Unassembled WGS sequence"/>
</dbReference>
<name>A0ABR0EJW8_ZASCE</name>
<accession>A0ABR0EJW8</accession>
<sequence>MASQNEVRAWTFTGGYPQTLKLSKIKVPKESEVDEHHVLVEIHACALNPVDIQIMNMPSFQGSKDEKTTVMDFSGTVLAAPGGQFKKGDEIFGMAFKSYLPAGGALAEVACLDLRGTPCVKKPEGWSFEKAAAISLVWLTAKACIENVAPWVDKSQKKRVAVLGGSSSTGIYSTLLAKRQGWEVVATSSGRNKDFVLNELGADEHVDYTQEDVRSAVAKFEPDAVIDCVGGTSCIGLPSSKRYISIVGDKTGRSMMGGPYTYYDYYHPLTAATQWFRWALGKSGLGEAYDVVILSPKNEWLEEAKRTLGEEKIFVDAVYGFEDAKEAFERLDSGRARGKVVVKVAK</sequence>
<dbReference type="InterPro" id="IPR011032">
    <property type="entry name" value="GroES-like_sf"/>
</dbReference>
<comment type="caution">
    <text evidence="2">The sequence shown here is derived from an EMBL/GenBank/DDBJ whole genome shotgun (WGS) entry which is preliminary data.</text>
</comment>
<dbReference type="PANTHER" id="PTHR11695">
    <property type="entry name" value="ALCOHOL DEHYDROGENASE RELATED"/>
    <property type="match status" value="1"/>
</dbReference>
<dbReference type="InterPro" id="IPR036291">
    <property type="entry name" value="NAD(P)-bd_dom_sf"/>
</dbReference>
<protein>
    <recommendedName>
        <fullName evidence="1">Enoyl reductase (ER) domain-containing protein</fullName>
    </recommendedName>
</protein>
<dbReference type="Pfam" id="PF13602">
    <property type="entry name" value="ADH_zinc_N_2"/>
    <property type="match status" value="1"/>
</dbReference>
<dbReference type="Gene3D" id="3.90.180.10">
    <property type="entry name" value="Medium-chain alcohol dehydrogenases, catalytic domain"/>
    <property type="match status" value="1"/>
</dbReference>
<dbReference type="PANTHER" id="PTHR11695:SF647">
    <property type="entry name" value="ENOYL REDUCTASE (ER) DOMAIN-CONTAINING PROTEIN"/>
    <property type="match status" value="1"/>
</dbReference>
<dbReference type="InterPro" id="IPR050700">
    <property type="entry name" value="YIM1/Zinc_Alcohol_DH_Fams"/>
</dbReference>
<dbReference type="InterPro" id="IPR020843">
    <property type="entry name" value="ER"/>
</dbReference>
<dbReference type="Pfam" id="PF08240">
    <property type="entry name" value="ADH_N"/>
    <property type="match status" value="1"/>
</dbReference>
<dbReference type="SMART" id="SM00829">
    <property type="entry name" value="PKS_ER"/>
    <property type="match status" value="1"/>
</dbReference>
<dbReference type="Gene3D" id="3.40.50.720">
    <property type="entry name" value="NAD(P)-binding Rossmann-like Domain"/>
    <property type="match status" value="1"/>
</dbReference>
<dbReference type="EMBL" id="JAXOVC010000005">
    <property type="protein sequence ID" value="KAK4501849.1"/>
    <property type="molecule type" value="Genomic_DNA"/>
</dbReference>
<gene>
    <name evidence="2" type="ORF">PRZ48_007658</name>
</gene>
<dbReference type="CDD" id="cd08267">
    <property type="entry name" value="MDR1"/>
    <property type="match status" value="1"/>
</dbReference>